<organism evidence="1 2">
    <name type="scientific">Trichonephila inaurata madagascariensis</name>
    <dbReference type="NCBI Taxonomy" id="2747483"/>
    <lineage>
        <taxon>Eukaryota</taxon>
        <taxon>Metazoa</taxon>
        <taxon>Ecdysozoa</taxon>
        <taxon>Arthropoda</taxon>
        <taxon>Chelicerata</taxon>
        <taxon>Arachnida</taxon>
        <taxon>Araneae</taxon>
        <taxon>Araneomorphae</taxon>
        <taxon>Entelegynae</taxon>
        <taxon>Araneoidea</taxon>
        <taxon>Nephilidae</taxon>
        <taxon>Trichonephila</taxon>
        <taxon>Trichonephila inaurata</taxon>
    </lineage>
</organism>
<keyword evidence="2" id="KW-1185">Reference proteome</keyword>
<evidence type="ECO:0000313" key="2">
    <source>
        <dbReference type="Proteomes" id="UP000886998"/>
    </source>
</evidence>
<gene>
    <name evidence="1" type="ORF">TNIN_185181</name>
</gene>
<accession>A0A8X6IL43</accession>
<evidence type="ECO:0000313" key="1">
    <source>
        <dbReference type="EMBL" id="GFS50436.1"/>
    </source>
</evidence>
<dbReference type="OrthoDB" id="6412392at2759"/>
<dbReference type="Proteomes" id="UP000886998">
    <property type="component" value="Unassembled WGS sequence"/>
</dbReference>
<reference evidence="1" key="1">
    <citation type="submission" date="2020-08" db="EMBL/GenBank/DDBJ databases">
        <title>Multicomponent nature underlies the extraordinary mechanical properties of spider dragline silk.</title>
        <authorList>
            <person name="Kono N."/>
            <person name="Nakamura H."/>
            <person name="Mori M."/>
            <person name="Yoshida Y."/>
            <person name="Ohtoshi R."/>
            <person name="Malay A.D."/>
            <person name="Moran D.A.P."/>
            <person name="Tomita M."/>
            <person name="Numata K."/>
            <person name="Arakawa K."/>
        </authorList>
    </citation>
    <scope>NUCLEOTIDE SEQUENCE</scope>
</reference>
<comment type="caution">
    <text evidence="1">The sequence shown here is derived from an EMBL/GenBank/DDBJ whole genome shotgun (WGS) entry which is preliminary data.</text>
</comment>
<sequence>MALTVNLESVLLFLEEAINFALEHNSLEWDPPASIPNLVEKCERFFLPSMGQAFVHQCMEDKILRYGQLIEFNMGKLDSNASR</sequence>
<dbReference type="EMBL" id="BMAV01026448">
    <property type="protein sequence ID" value="GFS50436.1"/>
    <property type="molecule type" value="Genomic_DNA"/>
</dbReference>
<dbReference type="AlphaFoldDB" id="A0A8X6IL43"/>
<name>A0A8X6IL43_9ARAC</name>
<protein>
    <submittedName>
        <fullName evidence="1">Uncharacterized protein</fullName>
    </submittedName>
</protein>
<proteinExistence type="predicted"/>